<reference evidence="1" key="2">
    <citation type="submission" date="2017-06" db="EMBL/GenBank/DDBJ databases">
        <title>WGS assembly of Brachypodium distachyon.</title>
        <authorList>
            <consortium name="The International Brachypodium Initiative"/>
            <person name="Lucas S."/>
            <person name="Harmon-Smith M."/>
            <person name="Lail K."/>
            <person name="Tice H."/>
            <person name="Grimwood J."/>
            <person name="Bruce D."/>
            <person name="Barry K."/>
            <person name="Shu S."/>
            <person name="Lindquist E."/>
            <person name="Wang M."/>
            <person name="Pitluck S."/>
            <person name="Vogel J.P."/>
            <person name="Garvin D.F."/>
            <person name="Mockler T.C."/>
            <person name="Schmutz J."/>
            <person name="Rokhsar D."/>
            <person name="Bevan M.W."/>
        </authorList>
    </citation>
    <scope>NUCLEOTIDE SEQUENCE</scope>
    <source>
        <strain evidence="1">Bd21</strain>
    </source>
</reference>
<dbReference type="Proteomes" id="UP000008810">
    <property type="component" value="Chromosome 4"/>
</dbReference>
<dbReference type="EMBL" id="CM000883">
    <property type="protein sequence ID" value="KQJ86761.1"/>
    <property type="molecule type" value="Genomic_DNA"/>
</dbReference>
<evidence type="ECO:0000313" key="3">
    <source>
        <dbReference type="Proteomes" id="UP000008810"/>
    </source>
</evidence>
<reference evidence="1 2" key="1">
    <citation type="journal article" date="2010" name="Nature">
        <title>Genome sequencing and analysis of the model grass Brachypodium distachyon.</title>
        <authorList>
            <consortium name="International Brachypodium Initiative"/>
        </authorList>
    </citation>
    <scope>NUCLEOTIDE SEQUENCE [LARGE SCALE GENOMIC DNA]</scope>
    <source>
        <strain evidence="1 2">Bd21</strain>
    </source>
</reference>
<dbReference type="EnsemblPlants" id="KQJ86761">
    <property type="protein sequence ID" value="KQJ86761"/>
    <property type="gene ID" value="BRADI_4g07563v3"/>
</dbReference>
<organism evidence="1">
    <name type="scientific">Brachypodium distachyon</name>
    <name type="common">Purple false brome</name>
    <name type="synonym">Trachynia distachya</name>
    <dbReference type="NCBI Taxonomy" id="15368"/>
    <lineage>
        <taxon>Eukaryota</taxon>
        <taxon>Viridiplantae</taxon>
        <taxon>Streptophyta</taxon>
        <taxon>Embryophyta</taxon>
        <taxon>Tracheophyta</taxon>
        <taxon>Spermatophyta</taxon>
        <taxon>Magnoliopsida</taxon>
        <taxon>Liliopsida</taxon>
        <taxon>Poales</taxon>
        <taxon>Poaceae</taxon>
        <taxon>BOP clade</taxon>
        <taxon>Pooideae</taxon>
        <taxon>Stipodae</taxon>
        <taxon>Brachypodieae</taxon>
        <taxon>Brachypodium</taxon>
    </lineage>
</organism>
<proteinExistence type="predicted"/>
<evidence type="ECO:0000313" key="1">
    <source>
        <dbReference type="EMBL" id="KQJ86761.1"/>
    </source>
</evidence>
<protein>
    <submittedName>
        <fullName evidence="1 2">Uncharacterized protein</fullName>
    </submittedName>
</protein>
<dbReference type="InParanoid" id="A0A0Q3PC85"/>
<reference evidence="2" key="3">
    <citation type="submission" date="2018-08" db="UniProtKB">
        <authorList>
            <consortium name="EnsemblPlants"/>
        </authorList>
    </citation>
    <scope>IDENTIFICATION</scope>
    <source>
        <strain evidence="2">cv. Bd21</strain>
    </source>
</reference>
<dbReference type="Gramene" id="KQJ86761">
    <property type="protein sequence ID" value="KQJ86761"/>
    <property type="gene ID" value="BRADI_4g07563v3"/>
</dbReference>
<dbReference type="AlphaFoldDB" id="A0A0Q3PC85"/>
<keyword evidence="3" id="KW-1185">Reference proteome</keyword>
<sequence length="107" mass="12406">MRVMLQEKRKKKTVPSALLYMSVCFAISFRWNLKIQRIKQESLRFPFIQRSPVWLLGAFERSGLTAYSTIRGTICTCAGKSLRMSSIWFSTEPKERNMEASCVFKAT</sequence>
<name>A0A0Q3PC85_BRADI</name>
<evidence type="ECO:0000313" key="2">
    <source>
        <dbReference type="EnsemblPlants" id="KQJ86761"/>
    </source>
</evidence>
<accession>A0A0Q3PC85</accession>
<gene>
    <name evidence="1" type="ORF">BRADI_4g07563v3</name>
</gene>